<feature type="transmembrane region" description="Helical" evidence="2">
    <location>
        <begin position="398"/>
        <end position="420"/>
    </location>
</feature>
<dbReference type="Pfam" id="PF00563">
    <property type="entry name" value="EAL"/>
    <property type="match status" value="1"/>
</dbReference>
<dbReference type="InterPro" id="IPR001633">
    <property type="entry name" value="EAL_dom"/>
</dbReference>
<dbReference type="CDD" id="cd01948">
    <property type="entry name" value="EAL"/>
    <property type="match status" value="1"/>
</dbReference>
<dbReference type="SMART" id="SM00028">
    <property type="entry name" value="TPR"/>
    <property type="match status" value="4"/>
</dbReference>
<proteinExistence type="predicted"/>
<dbReference type="EMBL" id="JBHUDY010000001">
    <property type="protein sequence ID" value="MFD1611409.1"/>
    <property type="molecule type" value="Genomic_DNA"/>
</dbReference>
<dbReference type="InterPro" id="IPR019734">
    <property type="entry name" value="TPR_rpt"/>
</dbReference>
<dbReference type="PROSITE" id="PS50005">
    <property type="entry name" value="TPR"/>
    <property type="match status" value="1"/>
</dbReference>
<reference evidence="7" key="1">
    <citation type="journal article" date="2019" name="Int. J. Syst. Evol. Microbiol.">
        <title>The Global Catalogue of Microorganisms (GCM) 10K type strain sequencing project: providing services to taxonomists for standard genome sequencing and annotation.</title>
        <authorList>
            <consortium name="The Broad Institute Genomics Platform"/>
            <consortium name="The Broad Institute Genome Sequencing Center for Infectious Disease"/>
            <person name="Wu L."/>
            <person name="Ma J."/>
        </authorList>
    </citation>
    <scope>NUCLEOTIDE SEQUENCE [LARGE SCALE GENOMIC DNA]</scope>
    <source>
        <strain evidence="7">CGMCC 1.16275</strain>
    </source>
</reference>
<protein>
    <submittedName>
        <fullName evidence="6">EAL domain-containing protein</fullName>
    </submittedName>
</protein>
<sequence>MKFKAFTIALLGTTLLAMGPTGAAFAETAGRARSFDSEVASAKAAMMGDPEAALAHARAATELSNGISHHSERAIAVATGEWLQSEALMRVNKPAEGRKLADQGLATVTRLAPRTKLNGDLLKARAAIEVLMGSVQPALTDFLSAYDIYRSLGDTRSQAIVLQNLGSLYLDARDYERSLRYYQQANEVHSADPVLALTAHNNRGNAFKELGRYKDAEAEFQLALTAAKASESDLLQARILSNLASAQMLEGKLDQAESTARLGLRISQRAAVGWEPYLWGVRAQIALARGDLGGARALIEKTFAGVELEHSTAPYRDFHDTARQIYIRAGDAPLAFRHLAALKRLDDEAREVAATTSSALMAARFDAANQETRIAKLKAERLTREADLAASRQRVQQLTMIGSIGLLTALTIFTIGFFAYRAIRRSRNRVAEANVKLNHAARHDALTGLPNRRFIRELLHDALSVQPKRSCALMLIDLDRFKSVNDTLGHEAGDALLLEVGNRLHEVLPEGAFAGRLGGDEFAAIVQDVEPAKLEEIAGSVVEALSAPYPVVGATATIGASIGIATAESEATTVDLLTRNADLALYCSKHQGRGKYTHFVPAMLDEADERRRMEADLRVALTEKQFSIAYQPIVDAERNEVVAFEALLRWNHPTRGEVSPERFIPVAEDAGLIRGIGEWVLRTACAEAARWPEHVKLAVNLSALQVEADGLLANVLSALAHTGLAPERLEFEVTESVYLREGPATGKTLEALKSLGVGLALDDFGTGYSSLGYLQRAEFSKIKIDRSFVKAAANGCQESLAIIQAIISMAKGLGMTTTAEGVETEAERKLVRDLGCTLIQGFLVGRPERAEHSDSPAVAEEAVELKVPVRRRTSRAA</sequence>
<keyword evidence="1" id="KW-0802">TPR repeat</keyword>
<keyword evidence="2" id="KW-0472">Membrane</keyword>
<keyword evidence="2" id="KW-1133">Transmembrane helix</keyword>
<comment type="caution">
    <text evidence="6">The sequence shown here is derived from an EMBL/GenBank/DDBJ whole genome shotgun (WGS) entry which is preliminary data.</text>
</comment>
<evidence type="ECO:0000313" key="6">
    <source>
        <dbReference type="EMBL" id="MFD1611409.1"/>
    </source>
</evidence>
<evidence type="ECO:0000313" key="7">
    <source>
        <dbReference type="Proteomes" id="UP001597115"/>
    </source>
</evidence>
<dbReference type="SMART" id="SM00052">
    <property type="entry name" value="EAL"/>
    <property type="match status" value="1"/>
</dbReference>
<dbReference type="InterPro" id="IPR035919">
    <property type="entry name" value="EAL_sf"/>
</dbReference>
<name>A0ABW4I0J2_9SPHN</name>
<dbReference type="SUPFAM" id="SSF55073">
    <property type="entry name" value="Nucleotide cyclase"/>
    <property type="match status" value="1"/>
</dbReference>
<evidence type="ECO:0000256" key="2">
    <source>
        <dbReference type="SAM" id="Phobius"/>
    </source>
</evidence>
<keyword evidence="7" id="KW-1185">Reference proteome</keyword>
<keyword evidence="2" id="KW-0812">Transmembrane</keyword>
<dbReference type="RefSeq" id="WP_380887990.1">
    <property type="nucleotide sequence ID" value="NZ_JBHUDY010000001.1"/>
</dbReference>
<accession>A0ABW4I0J2</accession>
<dbReference type="SUPFAM" id="SSF48452">
    <property type="entry name" value="TPR-like"/>
    <property type="match status" value="1"/>
</dbReference>
<evidence type="ECO:0000259" key="4">
    <source>
        <dbReference type="PROSITE" id="PS50883"/>
    </source>
</evidence>
<feature type="repeat" description="TPR" evidence="1">
    <location>
        <begin position="159"/>
        <end position="192"/>
    </location>
</feature>
<dbReference type="Gene3D" id="1.25.40.10">
    <property type="entry name" value="Tetratricopeptide repeat domain"/>
    <property type="match status" value="1"/>
</dbReference>
<keyword evidence="3" id="KW-0732">Signal</keyword>
<dbReference type="PANTHER" id="PTHR44757">
    <property type="entry name" value="DIGUANYLATE CYCLASE DGCP"/>
    <property type="match status" value="1"/>
</dbReference>
<dbReference type="CDD" id="cd01949">
    <property type="entry name" value="GGDEF"/>
    <property type="match status" value="1"/>
</dbReference>
<gene>
    <name evidence="6" type="ORF">ACFSCW_06290</name>
</gene>
<feature type="domain" description="EAL" evidence="4">
    <location>
        <begin position="610"/>
        <end position="861"/>
    </location>
</feature>
<dbReference type="PROSITE" id="PS50883">
    <property type="entry name" value="EAL"/>
    <property type="match status" value="1"/>
</dbReference>
<dbReference type="InterPro" id="IPR052155">
    <property type="entry name" value="Biofilm_reg_signaling"/>
</dbReference>
<evidence type="ECO:0000256" key="1">
    <source>
        <dbReference type="PROSITE-ProRule" id="PRU00339"/>
    </source>
</evidence>
<evidence type="ECO:0000259" key="5">
    <source>
        <dbReference type="PROSITE" id="PS50887"/>
    </source>
</evidence>
<dbReference type="InterPro" id="IPR000160">
    <property type="entry name" value="GGDEF_dom"/>
</dbReference>
<evidence type="ECO:0000256" key="3">
    <source>
        <dbReference type="SAM" id="SignalP"/>
    </source>
</evidence>
<dbReference type="PROSITE" id="PS50887">
    <property type="entry name" value="GGDEF"/>
    <property type="match status" value="1"/>
</dbReference>
<dbReference type="SMART" id="SM00267">
    <property type="entry name" value="GGDEF"/>
    <property type="match status" value="1"/>
</dbReference>
<feature type="signal peptide" evidence="3">
    <location>
        <begin position="1"/>
        <end position="26"/>
    </location>
</feature>
<dbReference type="Proteomes" id="UP001597115">
    <property type="component" value="Unassembled WGS sequence"/>
</dbReference>
<feature type="chain" id="PRO_5045497671" evidence="3">
    <location>
        <begin position="27"/>
        <end position="877"/>
    </location>
</feature>
<dbReference type="InterPro" id="IPR011990">
    <property type="entry name" value="TPR-like_helical_dom_sf"/>
</dbReference>
<dbReference type="SUPFAM" id="SSF141868">
    <property type="entry name" value="EAL domain-like"/>
    <property type="match status" value="1"/>
</dbReference>
<dbReference type="InterPro" id="IPR029787">
    <property type="entry name" value="Nucleotide_cyclase"/>
</dbReference>
<feature type="domain" description="GGDEF" evidence="5">
    <location>
        <begin position="469"/>
        <end position="601"/>
    </location>
</feature>
<dbReference type="NCBIfam" id="TIGR00254">
    <property type="entry name" value="GGDEF"/>
    <property type="match status" value="1"/>
</dbReference>
<dbReference type="Gene3D" id="3.20.20.450">
    <property type="entry name" value="EAL domain"/>
    <property type="match status" value="1"/>
</dbReference>
<dbReference type="Pfam" id="PF00990">
    <property type="entry name" value="GGDEF"/>
    <property type="match status" value="1"/>
</dbReference>
<dbReference type="Gene3D" id="3.30.70.270">
    <property type="match status" value="1"/>
</dbReference>
<dbReference type="Pfam" id="PF13181">
    <property type="entry name" value="TPR_8"/>
    <property type="match status" value="2"/>
</dbReference>
<dbReference type="PANTHER" id="PTHR44757:SF2">
    <property type="entry name" value="BIOFILM ARCHITECTURE MAINTENANCE PROTEIN MBAA"/>
    <property type="match status" value="1"/>
</dbReference>
<organism evidence="6 7">
    <name type="scientific">Sphingomonas tabacisoli</name>
    <dbReference type="NCBI Taxonomy" id="2249466"/>
    <lineage>
        <taxon>Bacteria</taxon>
        <taxon>Pseudomonadati</taxon>
        <taxon>Pseudomonadota</taxon>
        <taxon>Alphaproteobacteria</taxon>
        <taxon>Sphingomonadales</taxon>
        <taxon>Sphingomonadaceae</taxon>
        <taxon>Sphingomonas</taxon>
    </lineage>
</organism>
<dbReference type="InterPro" id="IPR043128">
    <property type="entry name" value="Rev_trsase/Diguanyl_cyclase"/>
</dbReference>